<dbReference type="SUPFAM" id="SSF53474">
    <property type="entry name" value="alpha/beta-Hydrolases"/>
    <property type="match status" value="1"/>
</dbReference>
<dbReference type="Gene3D" id="3.40.50.1820">
    <property type="entry name" value="alpha/beta hydrolase"/>
    <property type="match status" value="1"/>
</dbReference>
<feature type="region of interest" description="Disordered" evidence="1">
    <location>
        <begin position="142"/>
        <end position="176"/>
    </location>
</feature>
<protein>
    <submittedName>
        <fullName evidence="3">Lipase (Class 3)</fullName>
    </submittedName>
</protein>
<dbReference type="InterPro" id="IPR029058">
    <property type="entry name" value="AB_hydrolase_fold"/>
</dbReference>
<proteinExistence type="predicted"/>
<feature type="domain" description="Fungal lipase-type" evidence="2">
    <location>
        <begin position="214"/>
        <end position="393"/>
    </location>
</feature>
<keyword evidence="4" id="KW-1185">Reference proteome</keyword>
<dbReference type="OrthoDB" id="49199at2759"/>
<dbReference type="PANTHER" id="PTHR45856">
    <property type="entry name" value="ALPHA/BETA-HYDROLASES SUPERFAMILY PROTEIN"/>
    <property type="match status" value="1"/>
</dbReference>
<accession>A0A9N8E996</accession>
<sequence>MLENIICGSLVYAGSCDLKRRQPMLYRTGSVKNPFIAYDDGYHWPDLYTECDEMVETCVLVYLLAELRSLVRQGEATSKTEKVMQMPLEAKDLMRVINSSRALLTTSYSGCGELAANSTKFCLDLLRTADERFMRVKKRRKKERKLRLKQSSSSIPADDDEYGSGDSPTEGNDSLIKGKPIICPTLFISFDDDFKKEELFYAIGVNHERRRITMCFRGSVVSNIDWATDFDSHMREVKNPMKMHSSQQPTMKVHSKLYDLLYAEFSRNPQGEGGGGTGSSNNSTSHGRGGELWTVFMEILQNKIRPVTNNFPGYKLYITGHSFAGALATLFAFLAAAEPDAIIPKPVTCVSIASPYVGDESFRQAHQMLEGLGKLRHLRVSNHKDVVTASPKVSFRWRFYDSSANEDGGGHVGSLFKHVGMNLRLYQYVKPTHMEDGAIPSVPPPSYEISYPKVPFGFFLMNYFDEMARGWDQSPFANLSCNPVEYWTWPWHNIREYNKRLVKNKDSLQKISLNDLYSRKDIVGNLGSQF</sequence>
<dbReference type="Proteomes" id="UP001153069">
    <property type="component" value="Unassembled WGS sequence"/>
</dbReference>
<dbReference type="GO" id="GO:0006629">
    <property type="term" value="P:lipid metabolic process"/>
    <property type="evidence" value="ECO:0007669"/>
    <property type="project" value="InterPro"/>
</dbReference>
<dbReference type="AlphaFoldDB" id="A0A9N8E996"/>
<dbReference type="InterPro" id="IPR002921">
    <property type="entry name" value="Fungal_lipase-type"/>
</dbReference>
<dbReference type="InterPro" id="IPR051218">
    <property type="entry name" value="Sec_MonoDiacylglyc_Lipase"/>
</dbReference>
<organism evidence="3 4">
    <name type="scientific">Seminavis robusta</name>
    <dbReference type="NCBI Taxonomy" id="568900"/>
    <lineage>
        <taxon>Eukaryota</taxon>
        <taxon>Sar</taxon>
        <taxon>Stramenopiles</taxon>
        <taxon>Ochrophyta</taxon>
        <taxon>Bacillariophyta</taxon>
        <taxon>Bacillariophyceae</taxon>
        <taxon>Bacillariophycidae</taxon>
        <taxon>Naviculales</taxon>
        <taxon>Naviculaceae</taxon>
        <taxon>Seminavis</taxon>
    </lineage>
</organism>
<gene>
    <name evidence="3" type="ORF">SEMRO_831_G208330.1</name>
</gene>
<dbReference type="PANTHER" id="PTHR45856:SF11">
    <property type="entry name" value="FUNGAL LIPASE-LIKE DOMAIN-CONTAINING PROTEIN"/>
    <property type="match status" value="1"/>
</dbReference>
<dbReference type="EMBL" id="CAICTM010000830">
    <property type="protein sequence ID" value="CAB9517102.1"/>
    <property type="molecule type" value="Genomic_DNA"/>
</dbReference>
<evidence type="ECO:0000313" key="4">
    <source>
        <dbReference type="Proteomes" id="UP001153069"/>
    </source>
</evidence>
<evidence type="ECO:0000259" key="2">
    <source>
        <dbReference type="Pfam" id="PF01764"/>
    </source>
</evidence>
<name>A0A9N8E996_9STRA</name>
<evidence type="ECO:0000313" key="3">
    <source>
        <dbReference type="EMBL" id="CAB9517102.1"/>
    </source>
</evidence>
<reference evidence="3" key="1">
    <citation type="submission" date="2020-06" db="EMBL/GenBank/DDBJ databases">
        <authorList>
            <consortium name="Plant Systems Biology data submission"/>
        </authorList>
    </citation>
    <scope>NUCLEOTIDE SEQUENCE</scope>
    <source>
        <strain evidence="3">D6</strain>
    </source>
</reference>
<dbReference type="Pfam" id="PF01764">
    <property type="entry name" value="Lipase_3"/>
    <property type="match status" value="1"/>
</dbReference>
<evidence type="ECO:0000256" key="1">
    <source>
        <dbReference type="SAM" id="MobiDB-lite"/>
    </source>
</evidence>
<comment type="caution">
    <text evidence="3">The sequence shown here is derived from an EMBL/GenBank/DDBJ whole genome shotgun (WGS) entry which is preliminary data.</text>
</comment>